<dbReference type="Proteomes" id="UP001159364">
    <property type="component" value="Linkage Group LG09"/>
</dbReference>
<dbReference type="InterPro" id="IPR006564">
    <property type="entry name" value="Znf_PMZ"/>
</dbReference>
<sequence length="695" mass="80078">MAESSNSLAGDESSNGGSNVDYWYNILVSNPNDAPTEQTSRLYQEWGHVYKESQKMNKKRKGTDVSSSSTVNSASDISEALSSISRDLSLSSSSSSSSSSGKSKTDEDTQKDDLKLQQGVDAAENHNLSLDNDLVRGSSVPQNENEIQTKGTFTAEEISQELFVPVPKVGMTFSSQEEAYEFYENYSRGIGFQVRKAKVQRLASGAIRKRFFFCSRQGFRSEKQYGKKTKYKRRETRTGCEARIQLTVEDAKWVISQFVERHNHPLSVPRSTIPLSKSLEVNADKKDGKATKSVEIYKMGILSYVQKKEETNLRPEDAQSLINYLRQLQVEDPLFFNTFQLDSKCRVTNIFWRDGQSNKDYKIFGDVVILDTTLKAEKYDMICAAFLGINHHRQLIVYGFAFLLDESIETYIWLFETFVEAMGRRQPKTIFTDERLEMADAIKSVMPKTRQKIGLWCIMTNALKHLDTWCERFVFRTRLRYYFKCKTEENFNVRWKSLLNRLDQNPWVVNLHASREKWSPFSRNSFTADIEYDYAFKDFTTEAASLSTLVQQYLDAAKRFRLKELVEDQRCEEVIPWMIPENSSMAKQAAGEYTDAVWKIFRQELRQIRFYKIEEFSSNGNVHVFKVKEIGKDRIICCVVLNNGNDCSIGCSCKKFESVGILCAHALKVLKAKQIFQIPHQYILRRWTKSARTSP</sequence>
<comment type="similarity">
    <text evidence="1 6">Belongs to the FHY3/FAR1 family.</text>
</comment>
<dbReference type="PROSITE" id="PS50966">
    <property type="entry name" value="ZF_SWIM"/>
    <property type="match status" value="1"/>
</dbReference>
<evidence type="ECO:0000256" key="3">
    <source>
        <dbReference type="ARBA" id="ARBA00022771"/>
    </source>
</evidence>
<dbReference type="SMART" id="SM00575">
    <property type="entry name" value="ZnF_PMZ"/>
    <property type="match status" value="1"/>
</dbReference>
<dbReference type="PANTHER" id="PTHR31669:SF282">
    <property type="entry name" value="PROTEIN FAR1-RELATED SEQUENCE"/>
    <property type="match status" value="1"/>
</dbReference>
<evidence type="ECO:0000256" key="5">
    <source>
        <dbReference type="PROSITE-ProRule" id="PRU00325"/>
    </source>
</evidence>
<dbReference type="Pfam" id="PF10551">
    <property type="entry name" value="MULE"/>
    <property type="match status" value="1"/>
</dbReference>
<reference evidence="9 10" key="1">
    <citation type="submission" date="2021-09" db="EMBL/GenBank/DDBJ databases">
        <title>Genomic insights and catalytic innovation underlie evolution of tropane alkaloids biosynthesis.</title>
        <authorList>
            <person name="Wang Y.-J."/>
            <person name="Tian T."/>
            <person name="Huang J.-P."/>
            <person name="Huang S.-X."/>
        </authorList>
    </citation>
    <scope>NUCLEOTIDE SEQUENCE [LARGE SCALE GENOMIC DNA]</scope>
    <source>
        <strain evidence="9">KIB-2018</strain>
        <tissue evidence="9">Leaf</tissue>
    </source>
</reference>
<accession>A0AAV8SQE1</accession>
<feature type="compositionally biased region" description="Basic and acidic residues" evidence="7">
    <location>
        <begin position="103"/>
        <end position="115"/>
    </location>
</feature>
<evidence type="ECO:0000256" key="7">
    <source>
        <dbReference type="SAM" id="MobiDB-lite"/>
    </source>
</evidence>
<dbReference type="Pfam" id="PF04434">
    <property type="entry name" value="SWIM"/>
    <property type="match status" value="1"/>
</dbReference>
<keyword evidence="4 6" id="KW-0862">Zinc</keyword>
<protein>
    <recommendedName>
        <fullName evidence="6">Protein FAR1-RELATED SEQUENCE</fullName>
    </recommendedName>
</protein>
<keyword evidence="3 5" id="KW-0863">Zinc-finger</keyword>
<dbReference type="PANTHER" id="PTHR31669">
    <property type="entry name" value="PROTEIN FAR1-RELATED SEQUENCE 10-RELATED"/>
    <property type="match status" value="1"/>
</dbReference>
<feature type="region of interest" description="Disordered" evidence="7">
    <location>
        <begin position="52"/>
        <end position="72"/>
    </location>
</feature>
<name>A0AAV8SQE1_9ROSI</name>
<dbReference type="Pfam" id="PF03101">
    <property type="entry name" value="FAR1"/>
    <property type="match status" value="1"/>
</dbReference>
<proteinExistence type="inferred from homology"/>
<evidence type="ECO:0000256" key="1">
    <source>
        <dbReference type="ARBA" id="ARBA00005889"/>
    </source>
</evidence>
<dbReference type="AlphaFoldDB" id="A0AAV8SQE1"/>
<dbReference type="InterPro" id="IPR004330">
    <property type="entry name" value="FAR1_DNA_bnd_dom"/>
</dbReference>
<feature type="region of interest" description="Disordered" evidence="7">
    <location>
        <begin position="85"/>
        <end position="144"/>
    </location>
</feature>
<dbReference type="InterPro" id="IPR031052">
    <property type="entry name" value="FHY3/FAR1"/>
</dbReference>
<organism evidence="9 10">
    <name type="scientific">Erythroxylum novogranatense</name>
    <dbReference type="NCBI Taxonomy" id="1862640"/>
    <lineage>
        <taxon>Eukaryota</taxon>
        <taxon>Viridiplantae</taxon>
        <taxon>Streptophyta</taxon>
        <taxon>Embryophyta</taxon>
        <taxon>Tracheophyta</taxon>
        <taxon>Spermatophyta</taxon>
        <taxon>Magnoliopsida</taxon>
        <taxon>eudicotyledons</taxon>
        <taxon>Gunneridae</taxon>
        <taxon>Pentapetalae</taxon>
        <taxon>rosids</taxon>
        <taxon>fabids</taxon>
        <taxon>Malpighiales</taxon>
        <taxon>Erythroxylaceae</taxon>
        <taxon>Erythroxylum</taxon>
    </lineage>
</organism>
<keyword evidence="6" id="KW-0539">Nucleus</keyword>
<evidence type="ECO:0000256" key="6">
    <source>
        <dbReference type="RuleBase" id="RU367018"/>
    </source>
</evidence>
<feature type="region of interest" description="Disordered" evidence="7">
    <location>
        <begin position="1"/>
        <end position="22"/>
    </location>
</feature>
<keyword evidence="10" id="KW-1185">Reference proteome</keyword>
<evidence type="ECO:0000256" key="4">
    <source>
        <dbReference type="ARBA" id="ARBA00022833"/>
    </source>
</evidence>
<comment type="caution">
    <text evidence="9">The sequence shown here is derived from an EMBL/GenBank/DDBJ whole genome shotgun (WGS) entry which is preliminary data.</text>
</comment>
<evidence type="ECO:0000256" key="2">
    <source>
        <dbReference type="ARBA" id="ARBA00022723"/>
    </source>
</evidence>
<comment type="subcellular location">
    <subcellularLocation>
        <location evidence="6">Nucleus</location>
    </subcellularLocation>
</comment>
<evidence type="ECO:0000313" key="10">
    <source>
        <dbReference type="Proteomes" id="UP001159364"/>
    </source>
</evidence>
<feature type="compositionally biased region" description="Low complexity" evidence="7">
    <location>
        <begin position="85"/>
        <end position="102"/>
    </location>
</feature>
<keyword evidence="2 6" id="KW-0479">Metal-binding</keyword>
<evidence type="ECO:0000259" key="8">
    <source>
        <dbReference type="PROSITE" id="PS50966"/>
    </source>
</evidence>
<evidence type="ECO:0000313" key="9">
    <source>
        <dbReference type="EMBL" id="KAJ8754497.1"/>
    </source>
</evidence>
<dbReference type="InterPro" id="IPR007527">
    <property type="entry name" value="Znf_SWIM"/>
</dbReference>
<dbReference type="GO" id="GO:0006355">
    <property type="term" value="P:regulation of DNA-templated transcription"/>
    <property type="evidence" value="ECO:0007669"/>
    <property type="project" value="UniProtKB-UniRule"/>
</dbReference>
<dbReference type="EMBL" id="JAIWQS010000009">
    <property type="protein sequence ID" value="KAJ8754497.1"/>
    <property type="molecule type" value="Genomic_DNA"/>
</dbReference>
<comment type="function">
    <text evidence="6">Putative transcription activator involved in regulating light control of development.</text>
</comment>
<feature type="domain" description="SWIM-type" evidence="8">
    <location>
        <begin position="636"/>
        <end position="674"/>
    </location>
</feature>
<feature type="compositionally biased region" description="Polar residues" evidence="7">
    <location>
        <begin position="1"/>
        <end position="18"/>
    </location>
</feature>
<gene>
    <name evidence="9" type="ORF">K2173_005658</name>
</gene>
<dbReference type="GO" id="GO:0005634">
    <property type="term" value="C:nucleus"/>
    <property type="evidence" value="ECO:0007669"/>
    <property type="project" value="UniProtKB-SubCell"/>
</dbReference>
<dbReference type="InterPro" id="IPR018289">
    <property type="entry name" value="MULE_transposase_dom"/>
</dbReference>
<dbReference type="GO" id="GO:0008270">
    <property type="term" value="F:zinc ion binding"/>
    <property type="evidence" value="ECO:0007669"/>
    <property type="project" value="UniProtKB-UniRule"/>
</dbReference>